<evidence type="ECO:0008006" key="4">
    <source>
        <dbReference type="Google" id="ProtNLM"/>
    </source>
</evidence>
<keyword evidence="1" id="KW-0812">Transmembrane</keyword>
<organism evidence="2 3">
    <name type="scientific">Protea cynaroides</name>
    <dbReference type="NCBI Taxonomy" id="273540"/>
    <lineage>
        <taxon>Eukaryota</taxon>
        <taxon>Viridiplantae</taxon>
        <taxon>Streptophyta</taxon>
        <taxon>Embryophyta</taxon>
        <taxon>Tracheophyta</taxon>
        <taxon>Spermatophyta</taxon>
        <taxon>Magnoliopsida</taxon>
        <taxon>Proteales</taxon>
        <taxon>Proteaceae</taxon>
        <taxon>Protea</taxon>
    </lineage>
</organism>
<dbReference type="AlphaFoldDB" id="A0A9Q0HBU4"/>
<accession>A0A9Q0HBU4</accession>
<reference evidence="2" key="1">
    <citation type="journal article" date="2023" name="Plant J.">
        <title>The genome of the king protea, Protea cynaroides.</title>
        <authorList>
            <person name="Chang J."/>
            <person name="Duong T.A."/>
            <person name="Schoeman C."/>
            <person name="Ma X."/>
            <person name="Roodt D."/>
            <person name="Barker N."/>
            <person name="Li Z."/>
            <person name="Van de Peer Y."/>
            <person name="Mizrachi E."/>
        </authorList>
    </citation>
    <scope>NUCLEOTIDE SEQUENCE</scope>
    <source>
        <tissue evidence="2">Young leaves</tissue>
    </source>
</reference>
<feature type="transmembrane region" description="Helical" evidence="1">
    <location>
        <begin position="49"/>
        <end position="71"/>
    </location>
</feature>
<dbReference type="GO" id="GO:0003680">
    <property type="term" value="F:minor groove of adenine-thymine-rich DNA binding"/>
    <property type="evidence" value="ECO:0007669"/>
    <property type="project" value="InterPro"/>
</dbReference>
<dbReference type="InterPro" id="IPR014476">
    <property type="entry name" value="AHL15-29"/>
</dbReference>
<dbReference type="Proteomes" id="UP001141806">
    <property type="component" value="Unassembled WGS sequence"/>
</dbReference>
<dbReference type="OrthoDB" id="990446at2759"/>
<proteinExistence type="predicted"/>
<comment type="caution">
    <text evidence="2">The sequence shown here is derived from an EMBL/GenBank/DDBJ whole genome shotgun (WGS) entry which is preliminary data.</text>
</comment>
<sequence>MGLMLNASSHPMPLSHNIVPRVLSFYHHWKKKYDATGLTVYLAGGQGQVVGGIVVGALIASGPVMVIAVTFSNAIYERLPLEDEPTGAKEGLQLQQIGGDFRDEWGFNVSSWWW</sequence>
<keyword evidence="1" id="KW-1133">Transmembrane helix</keyword>
<dbReference type="SUPFAM" id="SSF117856">
    <property type="entry name" value="AF0104/ALDC/Ptd012-like"/>
    <property type="match status" value="1"/>
</dbReference>
<dbReference type="PANTHER" id="PTHR31100">
    <property type="entry name" value="AT-HOOK MOTIF NUCLEAR-LOCALIZED PROTEIN 15"/>
    <property type="match status" value="1"/>
</dbReference>
<keyword evidence="1" id="KW-0472">Membrane</keyword>
<name>A0A9Q0HBU4_9MAGN</name>
<dbReference type="GO" id="GO:0005634">
    <property type="term" value="C:nucleus"/>
    <property type="evidence" value="ECO:0007669"/>
    <property type="project" value="TreeGrafter"/>
</dbReference>
<dbReference type="EMBL" id="JAMYWD010000008">
    <property type="protein sequence ID" value="KAJ4963681.1"/>
    <property type="molecule type" value="Genomic_DNA"/>
</dbReference>
<evidence type="ECO:0000313" key="2">
    <source>
        <dbReference type="EMBL" id="KAJ4963681.1"/>
    </source>
</evidence>
<protein>
    <recommendedName>
        <fullName evidence="4">PPC domain-containing protein</fullName>
    </recommendedName>
</protein>
<dbReference type="GO" id="GO:0003700">
    <property type="term" value="F:DNA-binding transcription factor activity"/>
    <property type="evidence" value="ECO:0007669"/>
    <property type="project" value="TreeGrafter"/>
</dbReference>
<keyword evidence="3" id="KW-1185">Reference proteome</keyword>
<dbReference type="PANTHER" id="PTHR31100:SF14">
    <property type="entry name" value="AT-HOOK MOTIF NUCLEAR-LOCALIZED PROTEIN 15"/>
    <property type="match status" value="1"/>
</dbReference>
<evidence type="ECO:0000313" key="3">
    <source>
        <dbReference type="Proteomes" id="UP001141806"/>
    </source>
</evidence>
<gene>
    <name evidence="2" type="ORF">NE237_023620</name>
</gene>
<evidence type="ECO:0000256" key="1">
    <source>
        <dbReference type="SAM" id="Phobius"/>
    </source>
</evidence>